<dbReference type="InterPro" id="IPR050091">
    <property type="entry name" value="PKS_NRPS_Biosynth_Enz"/>
</dbReference>
<keyword evidence="5" id="KW-0511">Multifunctional enzyme</keyword>
<dbReference type="PROSITE" id="PS52004">
    <property type="entry name" value="KS3_2"/>
    <property type="match status" value="1"/>
</dbReference>
<evidence type="ECO:0000256" key="3">
    <source>
        <dbReference type="ARBA" id="ARBA00022679"/>
    </source>
</evidence>
<evidence type="ECO:0000256" key="2">
    <source>
        <dbReference type="ARBA" id="ARBA00022553"/>
    </source>
</evidence>
<dbReference type="InterPro" id="IPR032821">
    <property type="entry name" value="PKS_assoc"/>
</dbReference>
<reference evidence="10 11" key="1">
    <citation type="submission" date="2015-09" db="EMBL/GenBank/DDBJ databases">
        <title>Host preference determinants of Valsa canker pathogens revealed by comparative genomics.</title>
        <authorList>
            <person name="Yin Z."/>
            <person name="Huang L."/>
        </authorList>
    </citation>
    <scope>NUCLEOTIDE SEQUENCE [LARGE SCALE GENOMIC DNA]</scope>
    <source>
        <strain evidence="10 11">SXYLt</strain>
    </source>
</reference>
<dbReference type="Pfam" id="PF21089">
    <property type="entry name" value="PKS_DH_N"/>
    <property type="match status" value="1"/>
</dbReference>
<dbReference type="InterPro" id="IPR014030">
    <property type="entry name" value="Ketoacyl_synth_N"/>
</dbReference>
<dbReference type="Gene3D" id="3.10.129.110">
    <property type="entry name" value="Polyketide synthase dehydratase"/>
    <property type="match status" value="1"/>
</dbReference>
<feature type="compositionally biased region" description="Low complexity" evidence="7">
    <location>
        <begin position="1"/>
        <end position="12"/>
    </location>
</feature>
<dbReference type="InterPro" id="IPR042104">
    <property type="entry name" value="PKS_dehydratase_sf"/>
</dbReference>
<dbReference type="InParanoid" id="A0A423WYY3"/>
<dbReference type="STRING" id="1230097.A0A423WYY3"/>
<feature type="domain" description="PKS/mFAS DH" evidence="9">
    <location>
        <begin position="1053"/>
        <end position="1262"/>
    </location>
</feature>
<dbReference type="PANTHER" id="PTHR43775">
    <property type="entry name" value="FATTY ACID SYNTHASE"/>
    <property type="match status" value="1"/>
</dbReference>
<dbReference type="Pfam" id="PF00698">
    <property type="entry name" value="Acyl_transf_1"/>
    <property type="match status" value="1"/>
</dbReference>
<organism evidence="10 11">
    <name type="scientific">Cytospora leucostoma</name>
    <dbReference type="NCBI Taxonomy" id="1230097"/>
    <lineage>
        <taxon>Eukaryota</taxon>
        <taxon>Fungi</taxon>
        <taxon>Dikarya</taxon>
        <taxon>Ascomycota</taxon>
        <taxon>Pezizomycotina</taxon>
        <taxon>Sordariomycetes</taxon>
        <taxon>Sordariomycetidae</taxon>
        <taxon>Diaporthales</taxon>
        <taxon>Cytosporaceae</taxon>
        <taxon>Cytospora</taxon>
    </lineage>
</organism>
<dbReference type="InterPro" id="IPR014043">
    <property type="entry name" value="Acyl_transferase_dom"/>
</dbReference>
<dbReference type="GO" id="GO:0004315">
    <property type="term" value="F:3-oxoacyl-[acyl-carrier-protein] synthase activity"/>
    <property type="evidence" value="ECO:0007669"/>
    <property type="project" value="InterPro"/>
</dbReference>
<dbReference type="SUPFAM" id="SSF55048">
    <property type="entry name" value="Probable ACP-binding domain of malonyl-CoA ACP transacylase"/>
    <property type="match status" value="1"/>
</dbReference>
<dbReference type="CDD" id="cd00833">
    <property type="entry name" value="PKS"/>
    <property type="match status" value="1"/>
</dbReference>
<name>A0A423WYY3_9PEZI</name>
<dbReference type="InterPro" id="IPR020841">
    <property type="entry name" value="PKS_Beta-ketoAc_synthase_dom"/>
</dbReference>
<dbReference type="InterPro" id="IPR020807">
    <property type="entry name" value="PKS_DH"/>
</dbReference>
<dbReference type="InterPro" id="IPR014031">
    <property type="entry name" value="Ketoacyl_synth_C"/>
</dbReference>
<dbReference type="InterPro" id="IPR018201">
    <property type="entry name" value="Ketoacyl_synth_AS"/>
</dbReference>
<dbReference type="Gene3D" id="3.30.70.3290">
    <property type="match status" value="1"/>
</dbReference>
<dbReference type="InterPro" id="IPR049552">
    <property type="entry name" value="PKS_DH_N"/>
</dbReference>
<keyword evidence="11" id="KW-1185">Reference proteome</keyword>
<dbReference type="SUPFAM" id="SSF52151">
    <property type="entry name" value="FabD/lysophospholipase-like"/>
    <property type="match status" value="1"/>
</dbReference>
<dbReference type="Gene3D" id="3.40.47.10">
    <property type="match status" value="1"/>
</dbReference>
<dbReference type="AlphaFoldDB" id="A0A423WYY3"/>
<keyword evidence="2" id="KW-0597">Phosphoprotein</keyword>
<dbReference type="Gene3D" id="3.40.366.10">
    <property type="entry name" value="Malonyl-Coenzyme A Acyl Carrier Protein, domain 2"/>
    <property type="match status" value="1"/>
</dbReference>
<feature type="compositionally biased region" description="Polar residues" evidence="7">
    <location>
        <begin position="13"/>
        <end position="24"/>
    </location>
</feature>
<dbReference type="Pfam" id="PF02801">
    <property type="entry name" value="Ketoacyl-synt_C"/>
    <property type="match status" value="2"/>
</dbReference>
<dbReference type="SMART" id="SM00825">
    <property type="entry name" value="PKS_KS"/>
    <property type="match status" value="1"/>
</dbReference>
<dbReference type="InterPro" id="IPR049900">
    <property type="entry name" value="PKS_mFAS_DH"/>
</dbReference>
<dbReference type="GO" id="GO:0006633">
    <property type="term" value="P:fatty acid biosynthetic process"/>
    <property type="evidence" value="ECO:0007669"/>
    <property type="project" value="InterPro"/>
</dbReference>
<dbReference type="PANTHER" id="PTHR43775:SF29">
    <property type="entry name" value="ASPERFURANONE POLYKETIDE SYNTHASE AFOG-RELATED"/>
    <property type="match status" value="1"/>
</dbReference>
<keyword evidence="1" id="KW-0596">Phosphopantetheine</keyword>
<dbReference type="InterPro" id="IPR016039">
    <property type="entry name" value="Thiolase-like"/>
</dbReference>
<feature type="region of interest" description="Disordered" evidence="7">
    <location>
        <begin position="1"/>
        <end position="24"/>
    </location>
</feature>
<protein>
    <recommendedName>
        <fullName evidence="12">Carrier domain-containing protein</fullName>
    </recommendedName>
</protein>
<dbReference type="InterPro" id="IPR001227">
    <property type="entry name" value="Ac_transferase_dom_sf"/>
</dbReference>
<feature type="domain" description="Ketosynthase family 3 (KS3)" evidence="8">
    <location>
        <begin position="31"/>
        <end position="471"/>
    </location>
</feature>
<feature type="region of interest" description="C-terminal hotdog fold" evidence="6">
    <location>
        <begin position="1222"/>
        <end position="1262"/>
    </location>
</feature>
<dbReference type="SMART" id="SM00826">
    <property type="entry name" value="PKS_DH"/>
    <property type="match status" value="1"/>
</dbReference>
<sequence length="1262" mass="139490">MSSSPSISRRGSQATTITNGFSQNDGTNDVLEPLAIIGFGLEYPQDAKTPEGFWRVLKEKRDVMTEWPSDRLNLDAFFYRDEGQKQQKLVAGAHFLTEDLGAFDASFFEISATEAMAMDIQQRKLLEVTYHAFENAGIPMDKFYGSKTGVYSGSMSDDYQQILAKDIDYIPKYSASGVAKTMVANRLSWFYDFHGPSICMDSACSSSLMAFDFACQGLRNRDCNMAVVTGSSLAFAPDGTLSLMKMNFLSPYGRCHSFDDRADGYSRGEGFGVVIIKRLGDAIRDGDTIRAVVRSNGSNQDGHTPGVTQPSREMQAALIRETYTKADLDIADTRFFEAHGIDCVPHQKKYTGTEPAHPWGIRLRPKLSAVSLGQPGHQKNPFMCGGALKSNIGHLEGGSGLAAVIKTVMVLEKGIIPPNANFENLNPSIDADFHNLKFPTKITPWPSTGLRRASIASFGFGGSNSHVVLDDAYHYLSSRGLEGIHSTYLAPPSWSLIANVSRSRLTLNGYCDDPVSLNGSSTNRINGHYQESVTYESTAMAKIDSTNSNEITPIVESPHDRLLILSAADEPGIKRLAEAYESYFESFASEDPAAYEKSIDNLCYTLCARRSSLSWKSYAVVNSLESLEALSCTLSKPMKTRQNAETVFVFTGQGAQYRNMGRSLFSYAVFRDTIERFDEELLQLGCTWSVSDVLKRQRSSVDINDPEISQTTTTALQIALYDLLQVLGVQVSLVVGHSSGEIAAAYASNALSLKSACKVSYYRGKCASSLKLPRAQTPGVMMSVDLSEAEMQKAAEEFMANHPSRGVPYIACVNSPLNVTVSGDEETIDALQGVLDARKVRTRKLNTGVAYHSPHMKAIAQDYASNLVSIEVAEGVKGIDPPIMVSSVSGKYVQDLHHVCTADYWVANLLSPVQFSKAMSVICSKMVKTRTRRLGEPKLDVHDIVEIGPHSPLRRPILDCLEHHGVPQVHSRYHSALSRGSPAIRCVLNLIGELYARGYPVNVQKANEIGGKAPRNLRLLTDLPYYPFNHSKRYWHEPAISRNARLRNGAAIHELLGVPVPDWNPLEPRWRKFFDLNEMPWIGHHQVNGRIIYPAAGMVTMALQGAQQVADLNRRIAAYQIRDAVFTAPISIGKTDKNEVQLHMRLDQAHTDQHTTSLEFRVYCMGETGWFQNCSGNVQVLYQKDDEYNSNSATLHHEAAFYQRKYSEALQRSTINVPKKKITGLPFSPWMIWLGTGEAKLLALSGVFNGLLKTPSMIVSRI</sequence>
<dbReference type="InterPro" id="IPR016035">
    <property type="entry name" value="Acyl_Trfase/lysoPLipase"/>
</dbReference>
<accession>A0A423WYY3</accession>
<dbReference type="SMART" id="SM00827">
    <property type="entry name" value="PKS_AT"/>
    <property type="match status" value="1"/>
</dbReference>
<evidence type="ECO:0000256" key="7">
    <source>
        <dbReference type="SAM" id="MobiDB-lite"/>
    </source>
</evidence>
<dbReference type="PROSITE" id="PS00606">
    <property type="entry name" value="KS3_1"/>
    <property type="match status" value="1"/>
</dbReference>
<comment type="caution">
    <text evidence="6">Lacks conserved residue(s) required for the propagation of feature annotation.</text>
</comment>
<dbReference type="Pfam" id="PF00109">
    <property type="entry name" value="ketoacyl-synt"/>
    <property type="match status" value="1"/>
</dbReference>
<evidence type="ECO:0000256" key="5">
    <source>
        <dbReference type="ARBA" id="ARBA00023268"/>
    </source>
</evidence>
<dbReference type="GO" id="GO:0044550">
    <property type="term" value="P:secondary metabolite biosynthetic process"/>
    <property type="evidence" value="ECO:0007669"/>
    <property type="project" value="TreeGrafter"/>
</dbReference>
<dbReference type="Proteomes" id="UP000285146">
    <property type="component" value="Unassembled WGS sequence"/>
</dbReference>
<keyword evidence="3" id="KW-0808">Transferase</keyword>
<dbReference type="Pfam" id="PF16197">
    <property type="entry name" value="KAsynt_C_assoc"/>
    <property type="match status" value="1"/>
</dbReference>
<comment type="caution">
    <text evidence="10">The sequence shown here is derived from an EMBL/GenBank/DDBJ whole genome shotgun (WGS) entry which is preliminary data.</text>
</comment>
<proteinExistence type="predicted"/>
<evidence type="ECO:0000256" key="4">
    <source>
        <dbReference type="ARBA" id="ARBA00023002"/>
    </source>
</evidence>
<dbReference type="SUPFAM" id="SSF53901">
    <property type="entry name" value="Thiolase-like"/>
    <property type="match status" value="1"/>
</dbReference>
<dbReference type="GO" id="GO:0004312">
    <property type="term" value="F:fatty acid synthase activity"/>
    <property type="evidence" value="ECO:0007669"/>
    <property type="project" value="TreeGrafter"/>
</dbReference>
<dbReference type="InterPro" id="IPR016036">
    <property type="entry name" value="Malonyl_transacylase_ACP-bd"/>
</dbReference>
<evidence type="ECO:0000256" key="6">
    <source>
        <dbReference type="PROSITE-ProRule" id="PRU01363"/>
    </source>
</evidence>
<dbReference type="PROSITE" id="PS52019">
    <property type="entry name" value="PKS_MFAS_DH"/>
    <property type="match status" value="1"/>
</dbReference>
<evidence type="ECO:0000259" key="9">
    <source>
        <dbReference type="PROSITE" id="PS52019"/>
    </source>
</evidence>
<evidence type="ECO:0008006" key="12">
    <source>
        <dbReference type="Google" id="ProtNLM"/>
    </source>
</evidence>
<dbReference type="GO" id="GO:0016491">
    <property type="term" value="F:oxidoreductase activity"/>
    <property type="evidence" value="ECO:0007669"/>
    <property type="project" value="UniProtKB-KW"/>
</dbReference>
<dbReference type="EMBL" id="LKEB01000033">
    <property type="protein sequence ID" value="ROW08771.1"/>
    <property type="molecule type" value="Genomic_DNA"/>
</dbReference>
<feature type="region of interest" description="N-terminal hotdog fold" evidence="6">
    <location>
        <begin position="1053"/>
        <end position="1185"/>
    </location>
</feature>
<dbReference type="OrthoDB" id="329835at2759"/>
<gene>
    <name evidence="10" type="ORF">VPNG_06429</name>
</gene>
<evidence type="ECO:0000313" key="10">
    <source>
        <dbReference type="EMBL" id="ROW08771.1"/>
    </source>
</evidence>
<evidence type="ECO:0000259" key="8">
    <source>
        <dbReference type="PROSITE" id="PS52004"/>
    </source>
</evidence>
<evidence type="ECO:0000313" key="11">
    <source>
        <dbReference type="Proteomes" id="UP000285146"/>
    </source>
</evidence>
<keyword evidence="4" id="KW-0560">Oxidoreductase</keyword>
<evidence type="ECO:0000256" key="1">
    <source>
        <dbReference type="ARBA" id="ARBA00022450"/>
    </source>
</evidence>